<sequence length="907" mass="100922">METAAVRSGSIPATSSSSSSSSLPVRREWRAISEHAYRNNANEEVEHSKFGQTGERTIYELQEAVGSLNVDFCAVTINGGNDVVLRKQLLDVCRRREELQQMEIQLRAQTIVQAEIMEVRNSYEAQLKEHSNATMKLKEQLQEREQHIRELELKVEEKDRELHAVNNEAAWAKEDFLREQNEKLATFRRERDNSEAEKAQHMKQIHDLQEHIKEKESHFLALEEQHRVAQDAILYKDEQLREAQAWIARLQEMGALQSSSFQAELRERTDQFHQYYMGFQRQVMEMERHHVQTIQQLQLEVAEARERNCVHSNSSQAPNGSAMDSSLYDKSQGNENNPVDSVTLNGTLKFMPNGKLNGTASVVSLSNTSSEVERVPGMPVVPSSIVGVDELPSSRHVDHCFPSSQVKSLSSFIMHLQGVPQSLSSTNSFISPFELHQHWQNHRVLPDDAHSTVDNEHQTSKADQNSLESGVHYKYELPVDKKEVCEDQLNNHINLQLTSGAKSNEPIAEVQLVKSIEKNPYHMSHEAEESLSTNSQFRGTYGFDPPQPNNELEVVESDERSYQTSPVQHENLTTNSKFHGTHGFDAPQQKNELKVHHETNSPSIILQKGPAFNLSQQWSGATMPVASTQINSVISSNIAKCNGNSSLASSPLAVGKAIELTLLDERSLLACIVRAIPAGSGNGIRISSTLPNRLGKMLAPLHWHDYKKKYGKLDDFVTQHPELFIIEGDFIHLREGAQEKISATAAAAKVAAAAASCAPYSSLLPSVAVTPVAQTTRLKKAQLSDSKPLISVQPTEGTDIPNHGDPPGGINAQIPKLHSQQVNGFNFNPQQARSDMKILSKTSLTNDIHEIHGSSEMRPDHLPNPVAGNGVNLNRTSLPPSQNKVSSNGRHASGGRRPVGVGFMSRR</sequence>
<dbReference type="PANTHER" id="PTHR35766:SF1">
    <property type="entry name" value="OS08G0543600 PROTEIN"/>
    <property type="match status" value="1"/>
</dbReference>
<feature type="region of interest" description="Disordered" evidence="2">
    <location>
        <begin position="853"/>
        <end position="907"/>
    </location>
</feature>
<dbReference type="RefSeq" id="XP_039135324.1">
    <property type="nucleotide sequence ID" value="XM_039279390.1"/>
</dbReference>
<dbReference type="Proteomes" id="UP001515500">
    <property type="component" value="Chromosome 11"/>
</dbReference>
<protein>
    <submittedName>
        <fullName evidence="5">Uncharacterized protein LOC120272551 isoform X1</fullName>
    </submittedName>
    <submittedName>
        <fullName evidence="6">Uncharacterized protein LOC120272551 isoform X2</fullName>
    </submittedName>
</protein>
<dbReference type="RefSeq" id="XP_039135325.1">
    <property type="nucleotide sequence ID" value="XM_039279391.1"/>
</dbReference>
<feature type="compositionally biased region" description="Polar residues" evidence="2">
    <location>
        <begin position="310"/>
        <end position="338"/>
    </location>
</feature>
<reference evidence="5 6" key="1">
    <citation type="submission" date="2025-04" db="UniProtKB">
        <authorList>
            <consortium name="RefSeq"/>
        </authorList>
    </citation>
    <scope>IDENTIFICATION</scope>
</reference>
<dbReference type="InterPro" id="IPR056142">
    <property type="entry name" value="DUF7725"/>
</dbReference>
<keyword evidence="4" id="KW-1185">Reference proteome</keyword>
<gene>
    <name evidence="5 6" type="primary">LOC120272551</name>
</gene>
<feature type="region of interest" description="Disordered" evidence="2">
    <location>
        <begin position="309"/>
        <end position="338"/>
    </location>
</feature>
<name>A0AB40C7J6_DIOCR</name>
<organism evidence="4 5">
    <name type="scientific">Dioscorea cayennensis subsp. rotundata</name>
    <name type="common">White Guinea yam</name>
    <name type="synonym">Dioscorea rotundata</name>
    <dbReference type="NCBI Taxonomy" id="55577"/>
    <lineage>
        <taxon>Eukaryota</taxon>
        <taxon>Viridiplantae</taxon>
        <taxon>Streptophyta</taxon>
        <taxon>Embryophyta</taxon>
        <taxon>Tracheophyta</taxon>
        <taxon>Spermatophyta</taxon>
        <taxon>Magnoliopsida</taxon>
        <taxon>Liliopsida</taxon>
        <taxon>Dioscoreales</taxon>
        <taxon>Dioscoreaceae</taxon>
        <taxon>Dioscorea</taxon>
    </lineage>
</organism>
<feature type="compositionally biased region" description="Polar residues" evidence="2">
    <location>
        <begin position="871"/>
        <end position="890"/>
    </location>
</feature>
<evidence type="ECO:0000313" key="4">
    <source>
        <dbReference type="Proteomes" id="UP001515500"/>
    </source>
</evidence>
<proteinExistence type="predicted"/>
<evidence type="ECO:0000256" key="1">
    <source>
        <dbReference type="SAM" id="Coils"/>
    </source>
</evidence>
<dbReference type="GeneID" id="120272551"/>
<dbReference type="Pfam" id="PF24851">
    <property type="entry name" value="DUF7725"/>
    <property type="match status" value="1"/>
</dbReference>
<evidence type="ECO:0000256" key="2">
    <source>
        <dbReference type="SAM" id="MobiDB-lite"/>
    </source>
</evidence>
<dbReference type="PANTHER" id="PTHR35766">
    <property type="entry name" value="OS08G0543600 PROTEIN"/>
    <property type="match status" value="1"/>
</dbReference>
<keyword evidence="1" id="KW-0175">Coiled coil</keyword>
<feature type="domain" description="DUF7725" evidence="3">
    <location>
        <begin position="662"/>
        <end position="734"/>
    </location>
</feature>
<feature type="region of interest" description="Disordered" evidence="2">
    <location>
        <begin position="1"/>
        <end position="25"/>
    </location>
</feature>
<feature type="region of interest" description="Disordered" evidence="2">
    <location>
        <begin position="529"/>
        <end position="553"/>
    </location>
</feature>
<evidence type="ECO:0000313" key="5">
    <source>
        <dbReference type="RefSeq" id="XP_039135324.1"/>
    </source>
</evidence>
<dbReference type="AlphaFoldDB" id="A0AB40C7J6"/>
<evidence type="ECO:0000259" key="3">
    <source>
        <dbReference type="Pfam" id="PF24851"/>
    </source>
</evidence>
<evidence type="ECO:0000313" key="6">
    <source>
        <dbReference type="RefSeq" id="XP_039135325.1"/>
    </source>
</evidence>
<accession>A0AB40C7J6</accession>
<feature type="coiled-coil region" evidence="1">
    <location>
        <begin position="120"/>
        <end position="225"/>
    </location>
</feature>